<organism evidence="2 3">
    <name type="scientific">Acrocarpospora corrugata</name>
    <dbReference type="NCBI Taxonomy" id="35763"/>
    <lineage>
        <taxon>Bacteria</taxon>
        <taxon>Bacillati</taxon>
        <taxon>Actinomycetota</taxon>
        <taxon>Actinomycetes</taxon>
        <taxon>Streptosporangiales</taxon>
        <taxon>Streptosporangiaceae</taxon>
        <taxon>Acrocarpospora</taxon>
    </lineage>
</organism>
<name>A0A5M3VW06_9ACTN</name>
<evidence type="ECO:0000256" key="1">
    <source>
        <dbReference type="SAM" id="MobiDB-lite"/>
    </source>
</evidence>
<feature type="region of interest" description="Disordered" evidence="1">
    <location>
        <begin position="19"/>
        <end position="51"/>
    </location>
</feature>
<reference evidence="2 3" key="1">
    <citation type="submission" date="2019-10" db="EMBL/GenBank/DDBJ databases">
        <title>Whole genome shotgun sequence of Acrocarpospora corrugata NBRC 13972.</title>
        <authorList>
            <person name="Ichikawa N."/>
            <person name="Kimura A."/>
            <person name="Kitahashi Y."/>
            <person name="Komaki H."/>
            <person name="Oguchi A."/>
        </authorList>
    </citation>
    <scope>NUCLEOTIDE SEQUENCE [LARGE SCALE GENOMIC DNA]</scope>
    <source>
        <strain evidence="2 3">NBRC 13972</strain>
    </source>
</reference>
<accession>A0A5M3VW06</accession>
<evidence type="ECO:0000313" key="3">
    <source>
        <dbReference type="Proteomes" id="UP000334990"/>
    </source>
</evidence>
<proteinExistence type="predicted"/>
<gene>
    <name evidence="2" type="ORF">Acor_09840</name>
</gene>
<sequence length="108" mass="11977">MTGMRTEFERRRAMQLILQERRATEAPGSGSRDSRATPELRVVPATPGEPYKFGGPRGALLAIRRREIIELLAERITSGEVREGADIHLPAADGRLCHSPVRRHAHSA</sequence>
<dbReference type="AlphaFoldDB" id="A0A5M3VW06"/>
<keyword evidence="3" id="KW-1185">Reference proteome</keyword>
<dbReference type="EMBL" id="BLAD01000038">
    <property type="protein sequence ID" value="GER98920.1"/>
    <property type="molecule type" value="Genomic_DNA"/>
</dbReference>
<protein>
    <submittedName>
        <fullName evidence="2">Uncharacterized protein</fullName>
    </submittedName>
</protein>
<evidence type="ECO:0000313" key="2">
    <source>
        <dbReference type="EMBL" id="GER98920.1"/>
    </source>
</evidence>
<comment type="caution">
    <text evidence="2">The sequence shown here is derived from an EMBL/GenBank/DDBJ whole genome shotgun (WGS) entry which is preliminary data.</text>
</comment>
<dbReference type="Proteomes" id="UP000334990">
    <property type="component" value="Unassembled WGS sequence"/>
</dbReference>